<comment type="caution">
    <text evidence="1">The sequence shown here is derived from an EMBL/GenBank/DDBJ whole genome shotgun (WGS) entry which is preliminary data.</text>
</comment>
<dbReference type="EMBL" id="JACCBV010000001">
    <property type="protein sequence ID" value="NYE18229.1"/>
    <property type="molecule type" value="Genomic_DNA"/>
</dbReference>
<evidence type="ECO:0000313" key="2">
    <source>
        <dbReference type="Proteomes" id="UP000576969"/>
    </source>
</evidence>
<dbReference type="Proteomes" id="UP000576969">
    <property type="component" value="Unassembled WGS sequence"/>
</dbReference>
<sequence length="256" mass="26787">MNATGVWTSVDAYRVAVAELPRSARLTESPRDAIAVVAGTDAWWHRAGAALADGALGVVVSRPENVPVDRLDALLAVGRPVTVERPLLRSDSAQHVVETLAATRSPDVIVVECHASPLSSALRDAIAWARAAAGDTLAVRTASFASGRELALLESASGVPVSLMAATQAGAPPDGRIRMTALGDTIVEVDGGDHQMIVTVTDAAARRIAPTRFERPERLALRRAIEAVTFGTTPPDLGELGHDEDVARTVRAASDS</sequence>
<protein>
    <recommendedName>
        <fullName evidence="3">Gfo/Idh/MocA-like oxidoreductase N-terminal domain-containing protein</fullName>
    </recommendedName>
</protein>
<accession>A0A7Y9GKN6</accession>
<proteinExistence type="predicted"/>
<reference evidence="1 2" key="1">
    <citation type="submission" date="2020-07" db="EMBL/GenBank/DDBJ databases">
        <title>Sequencing the genomes of 1000 actinobacteria strains.</title>
        <authorList>
            <person name="Klenk H.-P."/>
        </authorList>
    </citation>
    <scope>NUCLEOTIDE SEQUENCE [LARGE SCALE GENOMIC DNA]</scope>
    <source>
        <strain evidence="1 2">DSM 24662</strain>
    </source>
</reference>
<dbReference type="AlphaFoldDB" id="A0A7Y9GKN6"/>
<name>A0A7Y9GKN6_9MICO</name>
<keyword evidence="2" id="KW-1185">Reference proteome</keyword>
<evidence type="ECO:0000313" key="1">
    <source>
        <dbReference type="EMBL" id="NYE18229.1"/>
    </source>
</evidence>
<dbReference type="RefSeq" id="WP_179486760.1">
    <property type="nucleotide sequence ID" value="NZ_JACCBV010000001.1"/>
</dbReference>
<gene>
    <name evidence="1" type="ORF">BJ991_000257</name>
</gene>
<organism evidence="1 2">
    <name type="scientific">Microbacterium immunditiarum</name>
    <dbReference type="NCBI Taxonomy" id="337480"/>
    <lineage>
        <taxon>Bacteria</taxon>
        <taxon>Bacillati</taxon>
        <taxon>Actinomycetota</taxon>
        <taxon>Actinomycetes</taxon>
        <taxon>Micrococcales</taxon>
        <taxon>Microbacteriaceae</taxon>
        <taxon>Microbacterium</taxon>
    </lineage>
</organism>
<evidence type="ECO:0008006" key="3">
    <source>
        <dbReference type="Google" id="ProtNLM"/>
    </source>
</evidence>